<comment type="caution">
    <text evidence="3">The sequence shown here is derived from an EMBL/GenBank/DDBJ whole genome shotgun (WGS) entry which is preliminary data.</text>
</comment>
<gene>
    <name evidence="3" type="ORF">GEV02_25970</name>
</gene>
<dbReference type="SUPFAM" id="SSF53474">
    <property type="entry name" value="alpha/beta-Hydrolases"/>
    <property type="match status" value="1"/>
</dbReference>
<accession>A0A6A7N959</accession>
<keyword evidence="4" id="KW-1185">Reference proteome</keyword>
<dbReference type="EMBL" id="WHUG01000014">
    <property type="protein sequence ID" value="MQA41599.1"/>
    <property type="molecule type" value="Genomic_DNA"/>
</dbReference>
<dbReference type="Pfam" id="PF00561">
    <property type="entry name" value="Abhydrolase_1"/>
    <property type="match status" value="1"/>
</dbReference>
<dbReference type="Proteomes" id="UP000440498">
    <property type="component" value="Unassembled WGS sequence"/>
</dbReference>
<name>A0A6A7N959_9BURK</name>
<organism evidence="3 4">
    <name type="scientific">Rugamonas aquatica</name>
    <dbReference type="NCBI Taxonomy" id="2743357"/>
    <lineage>
        <taxon>Bacteria</taxon>
        <taxon>Pseudomonadati</taxon>
        <taxon>Pseudomonadota</taxon>
        <taxon>Betaproteobacteria</taxon>
        <taxon>Burkholderiales</taxon>
        <taxon>Oxalobacteraceae</taxon>
        <taxon>Telluria group</taxon>
        <taxon>Rugamonas</taxon>
    </lineage>
</organism>
<evidence type="ECO:0000256" key="1">
    <source>
        <dbReference type="SAM" id="SignalP"/>
    </source>
</evidence>
<sequence>MNASTNILRRTVVAAALVLSTGLAAAAAAPIDVKVAGFTDKYAQVNGVKLHYKIGGQGSPVVLLHGYGQTGHMWTPAMAELVKRHTVIVPDLRGAGGSEKPESGYDKKTMATDIHELVKGISKEPAAVVGHDIGLMVAYGYAAQFPADTSKLVLMDAFIPGVGDWRNAFPAKAVWHFHFYGETPLALVKGRERIYFEHFWNDFSADKTKSVKEADRKLYTAAYAQPGGMRAGFAYFSDFERDAADFAPLSQTKLTMPVLTLAGQYSAGEFLGKQVGTVATNVKSVIIQGSGHWLIDEAPEQVVPAIVGFIDQ</sequence>
<keyword evidence="1" id="KW-0732">Signal</keyword>
<feature type="chain" id="PRO_5025428197" evidence="1">
    <location>
        <begin position="27"/>
        <end position="312"/>
    </location>
</feature>
<evidence type="ECO:0000313" key="3">
    <source>
        <dbReference type="EMBL" id="MQA41599.1"/>
    </source>
</evidence>
<dbReference type="PANTHER" id="PTHR43329">
    <property type="entry name" value="EPOXIDE HYDROLASE"/>
    <property type="match status" value="1"/>
</dbReference>
<dbReference type="PRINTS" id="PR00111">
    <property type="entry name" value="ABHYDROLASE"/>
</dbReference>
<dbReference type="Gene3D" id="3.40.50.1820">
    <property type="entry name" value="alpha/beta hydrolase"/>
    <property type="match status" value="1"/>
</dbReference>
<evidence type="ECO:0000313" key="4">
    <source>
        <dbReference type="Proteomes" id="UP000440498"/>
    </source>
</evidence>
<proteinExistence type="predicted"/>
<reference evidence="3 4" key="1">
    <citation type="submission" date="2019-10" db="EMBL/GenBank/DDBJ databases">
        <title>Two novel species isolated from a subtropical stream in China.</title>
        <authorList>
            <person name="Lu H."/>
        </authorList>
    </citation>
    <scope>NUCLEOTIDE SEQUENCE [LARGE SCALE GENOMIC DNA]</scope>
    <source>
        <strain evidence="3 4">FT29W</strain>
    </source>
</reference>
<feature type="domain" description="AB hydrolase-1" evidence="2">
    <location>
        <begin position="60"/>
        <end position="299"/>
    </location>
</feature>
<keyword evidence="3" id="KW-0378">Hydrolase</keyword>
<evidence type="ECO:0000259" key="2">
    <source>
        <dbReference type="Pfam" id="PF00561"/>
    </source>
</evidence>
<dbReference type="InterPro" id="IPR000073">
    <property type="entry name" value="AB_hydrolase_1"/>
</dbReference>
<protein>
    <submittedName>
        <fullName evidence="3">Alpha/beta fold hydrolase</fullName>
    </submittedName>
</protein>
<dbReference type="RefSeq" id="WP_152840815.1">
    <property type="nucleotide sequence ID" value="NZ_WHUG01000014.1"/>
</dbReference>
<dbReference type="AlphaFoldDB" id="A0A6A7N959"/>
<feature type="signal peptide" evidence="1">
    <location>
        <begin position="1"/>
        <end position="26"/>
    </location>
</feature>
<dbReference type="GO" id="GO:0016787">
    <property type="term" value="F:hydrolase activity"/>
    <property type="evidence" value="ECO:0007669"/>
    <property type="project" value="UniProtKB-KW"/>
</dbReference>
<dbReference type="InterPro" id="IPR029058">
    <property type="entry name" value="AB_hydrolase_fold"/>
</dbReference>